<dbReference type="AlphaFoldDB" id="A0A914YMT0"/>
<dbReference type="WBParaSite" id="PSU_v2.g209.t1">
    <property type="protein sequence ID" value="PSU_v2.g209.t1"/>
    <property type="gene ID" value="PSU_v2.g209"/>
</dbReference>
<dbReference type="Gene3D" id="3.40.47.10">
    <property type="match status" value="1"/>
</dbReference>
<dbReference type="InterPro" id="IPR014031">
    <property type="entry name" value="Ketoacyl_synth_C"/>
</dbReference>
<protein>
    <submittedName>
        <fullName evidence="7">Ketosynthase family 3 (KS3) domain-containing protein</fullName>
    </submittedName>
</protein>
<dbReference type="GO" id="GO:0004315">
    <property type="term" value="F:3-oxoacyl-[acyl-carrier-protein] synthase activity"/>
    <property type="evidence" value="ECO:0007669"/>
    <property type="project" value="InterPro"/>
</dbReference>
<reference evidence="7" key="1">
    <citation type="submission" date="2022-11" db="UniProtKB">
        <authorList>
            <consortium name="WormBaseParasite"/>
        </authorList>
    </citation>
    <scope>IDENTIFICATION</scope>
</reference>
<accession>A0A914YMT0</accession>
<proteinExistence type="inferred from homology"/>
<dbReference type="SMART" id="SM00825">
    <property type="entry name" value="PKS_KS"/>
    <property type="match status" value="1"/>
</dbReference>
<dbReference type="GO" id="GO:0006633">
    <property type="term" value="P:fatty acid biosynthetic process"/>
    <property type="evidence" value="ECO:0007669"/>
    <property type="project" value="InterPro"/>
</dbReference>
<organism evidence="6 7">
    <name type="scientific">Panagrolaimus superbus</name>
    <dbReference type="NCBI Taxonomy" id="310955"/>
    <lineage>
        <taxon>Eukaryota</taxon>
        <taxon>Metazoa</taxon>
        <taxon>Ecdysozoa</taxon>
        <taxon>Nematoda</taxon>
        <taxon>Chromadorea</taxon>
        <taxon>Rhabditida</taxon>
        <taxon>Tylenchina</taxon>
        <taxon>Panagrolaimomorpha</taxon>
        <taxon>Panagrolaimoidea</taxon>
        <taxon>Panagrolaimidae</taxon>
        <taxon>Panagrolaimus</taxon>
    </lineage>
</organism>
<evidence type="ECO:0000256" key="3">
    <source>
        <dbReference type="ARBA" id="ARBA00022679"/>
    </source>
</evidence>
<dbReference type="InterPro" id="IPR018201">
    <property type="entry name" value="Ketoacyl_synth_AS"/>
</dbReference>
<keyword evidence="6" id="KW-1185">Reference proteome</keyword>
<evidence type="ECO:0000313" key="6">
    <source>
        <dbReference type="Proteomes" id="UP000887577"/>
    </source>
</evidence>
<dbReference type="InterPro" id="IPR014030">
    <property type="entry name" value="Ketoacyl_synth_N"/>
</dbReference>
<keyword evidence="3 4" id="KW-0808">Transferase</keyword>
<name>A0A914YMT0_9BILA</name>
<dbReference type="PROSITE" id="PS00606">
    <property type="entry name" value="KS3_1"/>
    <property type="match status" value="1"/>
</dbReference>
<feature type="domain" description="Ketosynthase family 3 (KS3)" evidence="5">
    <location>
        <begin position="140"/>
        <end position="467"/>
    </location>
</feature>
<dbReference type="PANTHER" id="PTHR43775:SF37">
    <property type="entry name" value="SI:DKEY-61P9.11"/>
    <property type="match status" value="1"/>
</dbReference>
<dbReference type="GO" id="GO:0004312">
    <property type="term" value="F:fatty acid synthase activity"/>
    <property type="evidence" value="ECO:0007669"/>
    <property type="project" value="TreeGrafter"/>
</dbReference>
<dbReference type="Pfam" id="PF02801">
    <property type="entry name" value="Ketoacyl-synt_C"/>
    <property type="match status" value="1"/>
</dbReference>
<dbReference type="InterPro" id="IPR016039">
    <property type="entry name" value="Thiolase-like"/>
</dbReference>
<sequence>MEKFEFYKEFLQFGYDHSGIFQSIQKVFYDSENGIVEIVGDKMDVALDGLMQAIVLKKLFETPHGNNELTVPFSIKEITVFPEAAEIMPLNLLKGIFDENSFSLHSTFANDLPPLINAKGVVFKRICRPSTSPSTTMLHLPSVIIRSAACRLPGGIQSLEDFASFLAEGKTSDSKIPAQRISNRNSLALGAFGKSLEGGNFLQQNIAEFDPAFFGINKLEARAMDPQQRLLLEVVWECFENSGITEFQECGFFVGQMGSEYAKADGTEPPNALQIVGEANSVLAGRLNFFFGSHGPSESIDTACSSSMVALQNAVDSIKLGRCKRAIVAGTSLIISSNELAQRISGNLLSKDGICHSFDVDADGYGRGEGTVAILVEAENDAEIPRYLAKIDSIITNHGGRSAALTAPNGMAHFMLLEKAIAESGHLQVDYWECHGTGTSLGDPIEISALQKRILDIAKARQELQGF</sequence>
<comment type="similarity">
    <text evidence="4">Belongs to the thiolase-like superfamily. Beta-ketoacyl-ACP synthases family.</text>
</comment>
<dbReference type="PROSITE" id="PS52004">
    <property type="entry name" value="KS3_2"/>
    <property type="match status" value="1"/>
</dbReference>
<keyword evidence="1" id="KW-0596">Phosphopantetheine</keyword>
<dbReference type="Gene3D" id="3.10.129.110">
    <property type="entry name" value="Polyketide synthase dehydratase"/>
    <property type="match status" value="1"/>
</dbReference>
<evidence type="ECO:0000259" key="5">
    <source>
        <dbReference type="PROSITE" id="PS52004"/>
    </source>
</evidence>
<evidence type="ECO:0000256" key="1">
    <source>
        <dbReference type="ARBA" id="ARBA00022450"/>
    </source>
</evidence>
<evidence type="ECO:0000256" key="4">
    <source>
        <dbReference type="RuleBase" id="RU003694"/>
    </source>
</evidence>
<dbReference type="InterPro" id="IPR042104">
    <property type="entry name" value="PKS_dehydratase_sf"/>
</dbReference>
<evidence type="ECO:0000256" key="2">
    <source>
        <dbReference type="ARBA" id="ARBA00022553"/>
    </source>
</evidence>
<evidence type="ECO:0000313" key="7">
    <source>
        <dbReference type="WBParaSite" id="PSU_v2.g209.t1"/>
    </source>
</evidence>
<dbReference type="CDD" id="cd00833">
    <property type="entry name" value="PKS"/>
    <property type="match status" value="1"/>
</dbReference>
<dbReference type="Pfam" id="PF00109">
    <property type="entry name" value="ketoacyl-synt"/>
    <property type="match status" value="1"/>
</dbReference>
<dbReference type="PANTHER" id="PTHR43775">
    <property type="entry name" value="FATTY ACID SYNTHASE"/>
    <property type="match status" value="1"/>
</dbReference>
<dbReference type="InterPro" id="IPR050091">
    <property type="entry name" value="PKS_NRPS_Biosynth_Enz"/>
</dbReference>
<dbReference type="Proteomes" id="UP000887577">
    <property type="component" value="Unplaced"/>
</dbReference>
<dbReference type="InterPro" id="IPR020841">
    <property type="entry name" value="PKS_Beta-ketoAc_synthase_dom"/>
</dbReference>
<dbReference type="SUPFAM" id="SSF53901">
    <property type="entry name" value="Thiolase-like"/>
    <property type="match status" value="1"/>
</dbReference>
<keyword evidence="2" id="KW-0597">Phosphoprotein</keyword>